<evidence type="ECO:0000313" key="2">
    <source>
        <dbReference type="EMBL" id="KAJ8024117.1"/>
    </source>
</evidence>
<dbReference type="AlphaFoldDB" id="A0A9Q0YPP5"/>
<evidence type="ECO:0000256" key="1">
    <source>
        <dbReference type="SAM" id="Phobius"/>
    </source>
</evidence>
<feature type="transmembrane region" description="Helical" evidence="1">
    <location>
        <begin position="65"/>
        <end position="89"/>
    </location>
</feature>
<keyword evidence="3" id="KW-1185">Reference proteome</keyword>
<dbReference type="Proteomes" id="UP001152320">
    <property type="component" value="Chromosome 19"/>
</dbReference>
<sequence length="93" mass="10765">MPLSFVEPYYRKNNYALSNSVNSLMNDGYFECKCVYNEMLNPSSYNCKSYLKGLRLFLFQRSNEISIVLCLLIAPMMFPIDGFSIAYCIELSL</sequence>
<keyword evidence="1" id="KW-0472">Membrane</keyword>
<keyword evidence="1" id="KW-1133">Transmembrane helix</keyword>
<protein>
    <submittedName>
        <fullName evidence="2">Uncharacterized protein</fullName>
    </submittedName>
</protein>
<organism evidence="2 3">
    <name type="scientific">Holothuria leucospilota</name>
    <name type="common">Black long sea cucumber</name>
    <name type="synonym">Mertensiothuria leucospilota</name>
    <dbReference type="NCBI Taxonomy" id="206669"/>
    <lineage>
        <taxon>Eukaryota</taxon>
        <taxon>Metazoa</taxon>
        <taxon>Echinodermata</taxon>
        <taxon>Eleutherozoa</taxon>
        <taxon>Echinozoa</taxon>
        <taxon>Holothuroidea</taxon>
        <taxon>Aspidochirotacea</taxon>
        <taxon>Aspidochirotida</taxon>
        <taxon>Holothuriidae</taxon>
        <taxon>Holothuria</taxon>
    </lineage>
</organism>
<evidence type="ECO:0000313" key="3">
    <source>
        <dbReference type="Proteomes" id="UP001152320"/>
    </source>
</evidence>
<proteinExistence type="predicted"/>
<comment type="caution">
    <text evidence="2">The sequence shown here is derived from an EMBL/GenBank/DDBJ whole genome shotgun (WGS) entry which is preliminary data.</text>
</comment>
<accession>A0A9Q0YPP5</accession>
<dbReference type="EMBL" id="JAIZAY010000019">
    <property type="protein sequence ID" value="KAJ8024117.1"/>
    <property type="molecule type" value="Genomic_DNA"/>
</dbReference>
<keyword evidence="1" id="KW-0812">Transmembrane</keyword>
<gene>
    <name evidence="2" type="ORF">HOLleu_36752</name>
</gene>
<name>A0A9Q0YPP5_HOLLE</name>
<reference evidence="2" key="1">
    <citation type="submission" date="2021-10" db="EMBL/GenBank/DDBJ databases">
        <title>Tropical sea cucumber genome reveals ecological adaptation and Cuvierian tubules defense mechanism.</title>
        <authorList>
            <person name="Chen T."/>
        </authorList>
    </citation>
    <scope>NUCLEOTIDE SEQUENCE</scope>
    <source>
        <strain evidence="2">Nanhai2018</strain>
        <tissue evidence="2">Muscle</tissue>
    </source>
</reference>